<dbReference type="PANTHER" id="PTHR30537:SF5">
    <property type="entry name" value="HTH-TYPE TRANSCRIPTIONAL ACTIVATOR TTDR-RELATED"/>
    <property type="match status" value="1"/>
</dbReference>
<proteinExistence type="inferred from homology"/>
<feature type="domain" description="HTH lysR-type" evidence="5">
    <location>
        <begin position="1"/>
        <end position="59"/>
    </location>
</feature>
<name>A0ABQ6LL78_9RHOB</name>
<dbReference type="Proteomes" id="UP001239909">
    <property type="component" value="Unassembled WGS sequence"/>
</dbReference>
<keyword evidence="7" id="KW-1185">Reference proteome</keyword>
<evidence type="ECO:0000256" key="1">
    <source>
        <dbReference type="ARBA" id="ARBA00009437"/>
    </source>
</evidence>
<protein>
    <submittedName>
        <fullName evidence="6">LysR family transcriptional regulator</fullName>
    </submittedName>
</protein>
<dbReference type="RefSeq" id="WP_285670223.1">
    <property type="nucleotide sequence ID" value="NZ_BSYI01000004.1"/>
</dbReference>
<comment type="caution">
    <text evidence="6">The sequence shown here is derived from an EMBL/GenBank/DDBJ whole genome shotgun (WGS) entry which is preliminary data.</text>
</comment>
<dbReference type="Gene3D" id="3.40.190.290">
    <property type="match status" value="1"/>
</dbReference>
<dbReference type="InterPro" id="IPR005119">
    <property type="entry name" value="LysR_subst-bd"/>
</dbReference>
<dbReference type="SUPFAM" id="SSF53850">
    <property type="entry name" value="Periplasmic binding protein-like II"/>
    <property type="match status" value="1"/>
</dbReference>
<keyword evidence="4" id="KW-0804">Transcription</keyword>
<dbReference type="InterPro" id="IPR058163">
    <property type="entry name" value="LysR-type_TF_proteobact-type"/>
</dbReference>
<evidence type="ECO:0000259" key="5">
    <source>
        <dbReference type="PROSITE" id="PS50931"/>
    </source>
</evidence>
<dbReference type="InterPro" id="IPR036388">
    <property type="entry name" value="WH-like_DNA-bd_sf"/>
</dbReference>
<comment type="similarity">
    <text evidence="1">Belongs to the LysR transcriptional regulatory family.</text>
</comment>
<dbReference type="InterPro" id="IPR036390">
    <property type="entry name" value="WH_DNA-bd_sf"/>
</dbReference>
<organism evidence="6 7">
    <name type="scientific">Paralimibaculum aggregatum</name>
    <dbReference type="NCBI Taxonomy" id="3036245"/>
    <lineage>
        <taxon>Bacteria</taxon>
        <taxon>Pseudomonadati</taxon>
        <taxon>Pseudomonadota</taxon>
        <taxon>Alphaproteobacteria</taxon>
        <taxon>Rhodobacterales</taxon>
        <taxon>Paracoccaceae</taxon>
        <taxon>Paralimibaculum</taxon>
    </lineage>
</organism>
<evidence type="ECO:0000313" key="6">
    <source>
        <dbReference type="EMBL" id="GMG81563.1"/>
    </source>
</evidence>
<dbReference type="InterPro" id="IPR000847">
    <property type="entry name" value="LysR_HTH_N"/>
</dbReference>
<sequence>MDRLGAMEVLLAAVEAGSLSAAGRRLGIPLATVSRRVADLEAHLGSRLLIRSTRRLTLTEAGTAYVEAARRILEAVGEAERMAAGEYSTPRGELLVAAPVVFGRLHVLPVIGAFLAQFPEIDVRLMLSDRNSHLTDEHIDVAVRIGRLPDSAVRATRVGEVCRIACASPAYLAARGRPQVPADLARLTCVTFDVLGAPGEWRFPGLGGGREAAVAIRSRLSVNTAEAAVDAALAGVGVTRVLSYQAAAHLEAGRLERVLVAYEPEPMPVSVLHAGQGLLPRKTRSFIDFAVPRLRAELARLAAAG</sequence>
<accession>A0ABQ6LL78</accession>
<evidence type="ECO:0000256" key="4">
    <source>
        <dbReference type="ARBA" id="ARBA00023163"/>
    </source>
</evidence>
<keyword evidence="2" id="KW-0805">Transcription regulation</keyword>
<dbReference type="Pfam" id="PF00126">
    <property type="entry name" value="HTH_1"/>
    <property type="match status" value="1"/>
</dbReference>
<dbReference type="Pfam" id="PF03466">
    <property type="entry name" value="LysR_substrate"/>
    <property type="match status" value="1"/>
</dbReference>
<dbReference type="PANTHER" id="PTHR30537">
    <property type="entry name" value="HTH-TYPE TRANSCRIPTIONAL REGULATOR"/>
    <property type="match status" value="1"/>
</dbReference>
<dbReference type="CDD" id="cd08471">
    <property type="entry name" value="PBP2_CrgA_like_2"/>
    <property type="match status" value="1"/>
</dbReference>
<reference evidence="6 7" key="1">
    <citation type="submission" date="2023-04" db="EMBL/GenBank/DDBJ databases">
        <title>Marinoamorphus aggregata gen. nov., sp. Nov., isolate from tissue of brittle star Ophioplocus japonicus.</title>
        <authorList>
            <person name="Kawano K."/>
            <person name="Sawayama S."/>
            <person name="Nakagawa S."/>
        </authorList>
    </citation>
    <scope>NUCLEOTIDE SEQUENCE [LARGE SCALE GENOMIC DNA]</scope>
    <source>
        <strain evidence="6 7">NKW23</strain>
    </source>
</reference>
<evidence type="ECO:0000313" key="7">
    <source>
        <dbReference type="Proteomes" id="UP001239909"/>
    </source>
</evidence>
<gene>
    <name evidence="6" type="ORF">LNKW23_07760</name>
</gene>
<dbReference type="SUPFAM" id="SSF46785">
    <property type="entry name" value="Winged helix' DNA-binding domain"/>
    <property type="match status" value="1"/>
</dbReference>
<evidence type="ECO:0000256" key="3">
    <source>
        <dbReference type="ARBA" id="ARBA00023125"/>
    </source>
</evidence>
<dbReference type="Gene3D" id="1.10.10.10">
    <property type="entry name" value="Winged helix-like DNA-binding domain superfamily/Winged helix DNA-binding domain"/>
    <property type="match status" value="1"/>
</dbReference>
<dbReference type="EMBL" id="BSYI01000004">
    <property type="protein sequence ID" value="GMG81563.1"/>
    <property type="molecule type" value="Genomic_DNA"/>
</dbReference>
<evidence type="ECO:0000256" key="2">
    <source>
        <dbReference type="ARBA" id="ARBA00023015"/>
    </source>
</evidence>
<keyword evidence="3" id="KW-0238">DNA-binding</keyword>
<dbReference type="PROSITE" id="PS50931">
    <property type="entry name" value="HTH_LYSR"/>
    <property type="match status" value="1"/>
</dbReference>